<evidence type="ECO:0008006" key="4">
    <source>
        <dbReference type="Google" id="ProtNLM"/>
    </source>
</evidence>
<dbReference type="Pfam" id="PF07103">
    <property type="entry name" value="DUF1365"/>
    <property type="match status" value="1"/>
</dbReference>
<gene>
    <name evidence="2" type="ORF">EVJ58_g3983</name>
</gene>
<feature type="region of interest" description="Disordered" evidence="1">
    <location>
        <begin position="561"/>
        <end position="580"/>
    </location>
</feature>
<evidence type="ECO:0000313" key="3">
    <source>
        <dbReference type="Proteomes" id="UP000298390"/>
    </source>
</evidence>
<proteinExistence type="predicted"/>
<reference evidence="2 3" key="1">
    <citation type="submission" date="2019-01" db="EMBL/GenBank/DDBJ databases">
        <title>Genome sequencing of the rare red list fungi Fomitopsis rosea.</title>
        <authorList>
            <person name="Buettner E."/>
            <person name="Kellner H."/>
        </authorList>
    </citation>
    <scope>NUCLEOTIDE SEQUENCE [LARGE SCALE GENOMIC DNA]</scope>
    <source>
        <strain evidence="2 3">DSM 105464</strain>
    </source>
</reference>
<name>A0A4Y9YJE4_9APHY</name>
<sequence>MATTVFIIIAGLAAAYVGFATGWLRLAPPKTDGKRGNASGYVLECKVTHRRVLPKESSHGFAYRTLWLLVSLNALESHSLDLARGWVFGYGGLLWRLTGLRSSAYLHDTPSGGRGTRSIREKLLDLLEGEGLGRHKLGDAWMLTMPSFAGFEGINPLTVYYCYDAQASLFMVVLEVHNTFGERHVYLLDINKAEKVDVPADTPRLRWVIPKDFHVSPFNNRQGTYTITISEPCHPPLGADGRHLSDVSCPLPYVDIHLLSSSESSHVLTMTATLRATESRPLTTSTLLRSLARQPFALVSSFARILYEAWILHHVKRLDVYIRPDPKPARQAWGEQDAIPTGMLPANLQSGRGVGWQRPSWFEQYARGLVEAFLQRRAEELDTRVTLVCGNPDEPDAVFSPKRTHKDTVDEKHLTIWYLSPLFFSTVYMAPSAKHALLLGYHTERIFIPSSQTLFSSVFASDATMDNSLERSHPSTLQCMRSCMLPEELSGHDNAVPPTHSLDPLSTKPWKWLRSLTYMSMFLVQSFVEKLLYRLTRARFVPGQEPWLRWHRALDVRKASGVSSQEDGGGTDPRDIDNRGEVSAQCSANGLEPKRDITLTKIVYAVHCVQDGVGVGRESDGDVAGKRRDAVAIVLESVAFVLRVRLQQCPVLPDRAQYPSAGACAAAHGT</sequence>
<protein>
    <recommendedName>
        <fullName evidence="4">DUF1365-domain-containing protein</fullName>
    </recommendedName>
</protein>
<evidence type="ECO:0000313" key="2">
    <source>
        <dbReference type="EMBL" id="TFY62262.1"/>
    </source>
</evidence>
<dbReference type="EMBL" id="SEKV01000174">
    <property type="protein sequence ID" value="TFY62262.1"/>
    <property type="molecule type" value="Genomic_DNA"/>
</dbReference>
<comment type="caution">
    <text evidence="2">The sequence shown here is derived from an EMBL/GenBank/DDBJ whole genome shotgun (WGS) entry which is preliminary data.</text>
</comment>
<dbReference type="AlphaFoldDB" id="A0A4Y9YJE4"/>
<dbReference type="PANTHER" id="PTHR33973:SF4">
    <property type="entry name" value="OS07G0153300 PROTEIN"/>
    <property type="match status" value="1"/>
</dbReference>
<dbReference type="Proteomes" id="UP000298390">
    <property type="component" value="Unassembled WGS sequence"/>
</dbReference>
<evidence type="ECO:0000256" key="1">
    <source>
        <dbReference type="SAM" id="MobiDB-lite"/>
    </source>
</evidence>
<dbReference type="STRING" id="34475.A0A4Y9YJE4"/>
<organism evidence="2 3">
    <name type="scientific">Rhodofomes roseus</name>
    <dbReference type="NCBI Taxonomy" id="34475"/>
    <lineage>
        <taxon>Eukaryota</taxon>
        <taxon>Fungi</taxon>
        <taxon>Dikarya</taxon>
        <taxon>Basidiomycota</taxon>
        <taxon>Agaricomycotina</taxon>
        <taxon>Agaricomycetes</taxon>
        <taxon>Polyporales</taxon>
        <taxon>Rhodofomes</taxon>
    </lineage>
</organism>
<accession>A0A4Y9YJE4</accession>
<dbReference type="InterPro" id="IPR010775">
    <property type="entry name" value="DUF1365"/>
</dbReference>
<dbReference type="PANTHER" id="PTHR33973">
    <property type="entry name" value="OS07G0153300 PROTEIN"/>
    <property type="match status" value="1"/>
</dbReference>